<dbReference type="Proteomes" id="UP000267251">
    <property type="component" value="Unassembled WGS sequence"/>
</dbReference>
<accession>A0A4P9Y896</accession>
<evidence type="ECO:0008006" key="4">
    <source>
        <dbReference type="Google" id="ProtNLM"/>
    </source>
</evidence>
<dbReference type="InterPro" id="IPR011990">
    <property type="entry name" value="TPR-like_helical_dom_sf"/>
</dbReference>
<reference evidence="3" key="1">
    <citation type="journal article" date="2018" name="Nat. Microbiol.">
        <title>Leveraging single-cell genomics to expand the fungal tree of life.</title>
        <authorList>
            <person name="Ahrendt S.R."/>
            <person name="Quandt C.A."/>
            <person name="Ciobanu D."/>
            <person name="Clum A."/>
            <person name="Salamov A."/>
            <person name="Andreopoulos B."/>
            <person name="Cheng J.F."/>
            <person name="Woyke T."/>
            <person name="Pelin A."/>
            <person name="Henrissat B."/>
            <person name="Reynolds N.K."/>
            <person name="Benny G.L."/>
            <person name="Smith M.E."/>
            <person name="James T.Y."/>
            <person name="Grigoriev I.V."/>
        </authorList>
    </citation>
    <scope>NUCLEOTIDE SEQUENCE [LARGE SCALE GENOMIC DNA]</scope>
</reference>
<name>A0A4P9Y896_9FUNG</name>
<dbReference type="AlphaFoldDB" id="A0A4P9Y896"/>
<feature type="compositionally biased region" description="Polar residues" evidence="1">
    <location>
        <begin position="53"/>
        <end position="63"/>
    </location>
</feature>
<dbReference type="OrthoDB" id="747253at2759"/>
<dbReference type="Gene3D" id="1.25.40.10">
    <property type="entry name" value="Tetratricopeptide repeat domain"/>
    <property type="match status" value="1"/>
</dbReference>
<feature type="compositionally biased region" description="Basic and acidic residues" evidence="1">
    <location>
        <begin position="77"/>
        <end position="90"/>
    </location>
</feature>
<keyword evidence="3" id="KW-1185">Reference proteome</keyword>
<feature type="region of interest" description="Disordered" evidence="1">
    <location>
        <begin position="74"/>
        <end position="97"/>
    </location>
</feature>
<dbReference type="EMBL" id="KZ987821">
    <property type="protein sequence ID" value="RKP14541.1"/>
    <property type="molecule type" value="Genomic_DNA"/>
</dbReference>
<proteinExistence type="predicted"/>
<protein>
    <recommendedName>
        <fullName evidence="4">Pentatricopeptide repeat protein</fullName>
    </recommendedName>
</protein>
<organism evidence="2 3">
    <name type="scientific">Piptocephalis cylindrospora</name>
    <dbReference type="NCBI Taxonomy" id="1907219"/>
    <lineage>
        <taxon>Eukaryota</taxon>
        <taxon>Fungi</taxon>
        <taxon>Fungi incertae sedis</taxon>
        <taxon>Zoopagomycota</taxon>
        <taxon>Zoopagomycotina</taxon>
        <taxon>Zoopagomycetes</taxon>
        <taxon>Zoopagales</taxon>
        <taxon>Piptocephalidaceae</taxon>
        <taxon>Piptocephalis</taxon>
    </lineage>
</organism>
<gene>
    <name evidence="2" type="ORF">BJ684DRAFT_15140</name>
</gene>
<evidence type="ECO:0000313" key="3">
    <source>
        <dbReference type="Proteomes" id="UP000267251"/>
    </source>
</evidence>
<sequence length="502" mass="57269">MSRLCWRAGERWPKAWPLLGYPSSALRPPAPHLLPKRHLVTTAAHDQKDGQDQSHSISHQETSPALDDILDVVPVPKTDRKPQRPQGHEKRSSRRPYQASLEKQLYSLWDKHPSNTFRLLSKAIQRHGHSLTPMPVSPIMYISALKAAAQYGHLTIVQTILLEAKDARCCTMMTYHNILHTFAKTGNTGLAWCIKREMEKDGLMIGDRQRALLIIGYLKDRNVEQALDEWLISRRLQQTLPSVVWTRLIHALCQVYEGKTAMEVALAAENSGLSLDPSEISYGSLSVWEWILHASVYGHHLRGINYAFRRLIKMKGWPGIDQELGTRMLGLLGDWGASGLAEEAFHLLRLRPSLRIDPVLWGLLIRSHITARRHSMVMRLLTRFMEDEERWIPHVDVSPEEQERSDVEAWKAGYETMIHVAFFLPLHKVDMILPAQKHFMQEVTALRGSPAYTEKVQYLHRAIAANMSNSKKMKFTVFEQALADSMMIAHIQGYSPNSGIHP</sequence>
<evidence type="ECO:0000313" key="2">
    <source>
        <dbReference type="EMBL" id="RKP14541.1"/>
    </source>
</evidence>
<feature type="region of interest" description="Disordered" evidence="1">
    <location>
        <begin position="44"/>
        <end position="63"/>
    </location>
</feature>
<evidence type="ECO:0000256" key="1">
    <source>
        <dbReference type="SAM" id="MobiDB-lite"/>
    </source>
</evidence>